<proteinExistence type="predicted"/>
<protein>
    <submittedName>
        <fullName evidence="1">Uncharacterized protein</fullName>
    </submittedName>
</protein>
<sequence length="406" mass="45484">MARPHIQMRTMTIAGFDSELNIPCVNVGNAPIRVAADMSYLKALLTSHVRRGTVFIYRRDLEAWVMYHNIHEAIASQDHTLVGYGLRHMLPRSELQRLDDMILNIDGAREIMRRYREISEDEIRTALTRLGKAANEYRMPRVLEKVRARDWLVRASSYMTAPNRPNPGSGHGRNPGAAMAVTLPTRAALRTRQASIRSAIGPRIAYREMALFAERTFCLAVFGRLANLLTPVHASACLQLSAHVGLHEMDIVSWHTLISDLRRIATGLRGLVLPAPYARFTLRVTNELERAAIELEARNFPVARHQIDVVMRSLDFLTIAERIADAKLALCNLHRDTSLPYEDAITAAMSICLTIYGLTCLLDDNGFSNPTSTDIRVVLEDALLHVKAYRIDDARAALTVAARMIG</sequence>
<dbReference type="EMBL" id="MGEL01000006">
    <property type="protein sequence ID" value="OGL83492.1"/>
    <property type="molecule type" value="Genomic_DNA"/>
</dbReference>
<name>A0A1F7UYZ1_9BACT</name>
<gene>
    <name evidence="1" type="ORF">A3B32_00100</name>
</gene>
<dbReference type="Proteomes" id="UP000176932">
    <property type="component" value="Unassembled WGS sequence"/>
</dbReference>
<dbReference type="AlphaFoldDB" id="A0A1F7UYZ1"/>
<evidence type="ECO:0000313" key="1">
    <source>
        <dbReference type="EMBL" id="OGL83492.1"/>
    </source>
</evidence>
<evidence type="ECO:0000313" key="2">
    <source>
        <dbReference type="Proteomes" id="UP000176932"/>
    </source>
</evidence>
<organism evidence="1 2">
    <name type="scientific">Candidatus Uhrbacteria bacterium RIFCSPLOWO2_01_FULL_53_9</name>
    <dbReference type="NCBI Taxonomy" id="1802403"/>
    <lineage>
        <taxon>Bacteria</taxon>
        <taxon>Candidatus Uhriibacteriota</taxon>
    </lineage>
</organism>
<accession>A0A1F7UYZ1</accession>
<reference evidence="1 2" key="1">
    <citation type="journal article" date="2016" name="Nat. Commun.">
        <title>Thousands of microbial genomes shed light on interconnected biogeochemical processes in an aquifer system.</title>
        <authorList>
            <person name="Anantharaman K."/>
            <person name="Brown C.T."/>
            <person name="Hug L.A."/>
            <person name="Sharon I."/>
            <person name="Castelle C.J."/>
            <person name="Probst A.J."/>
            <person name="Thomas B.C."/>
            <person name="Singh A."/>
            <person name="Wilkins M.J."/>
            <person name="Karaoz U."/>
            <person name="Brodie E.L."/>
            <person name="Williams K.H."/>
            <person name="Hubbard S.S."/>
            <person name="Banfield J.F."/>
        </authorList>
    </citation>
    <scope>NUCLEOTIDE SEQUENCE [LARGE SCALE GENOMIC DNA]</scope>
</reference>
<comment type="caution">
    <text evidence="1">The sequence shown here is derived from an EMBL/GenBank/DDBJ whole genome shotgun (WGS) entry which is preliminary data.</text>
</comment>